<dbReference type="AlphaFoldDB" id="A0A7K9TV23"/>
<gene>
    <name evidence="1" type="primary">Erv31_1</name>
    <name evidence="1" type="ORF">CHLAEN_R13824</name>
</gene>
<name>A0A7K9TV23_9AVES</name>
<feature type="non-terminal residue" evidence="1">
    <location>
        <position position="86"/>
    </location>
</feature>
<comment type="caution">
    <text evidence="1">The sequence shown here is derived from an EMBL/GenBank/DDBJ whole genome shotgun (WGS) entry which is preliminary data.</text>
</comment>
<accession>A0A7K9TV23</accession>
<keyword evidence="2" id="KW-1185">Reference proteome</keyword>
<protein>
    <submittedName>
        <fullName evidence="1">ENR1 protein</fullName>
    </submittedName>
</protein>
<reference evidence="1 2" key="1">
    <citation type="submission" date="2019-09" db="EMBL/GenBank/DDBJ databases">
        <title>Bird 10,000 Genomes (B10K) Project - Family phase.</title>
        <authorList>
            <person name="Zhang G."/>
        </authorList>
    </citation>
    <scope>NUCLEOTIDE SEQUENCE [LARGE SCALE GENOMIC DNA]</scope>
    <source>
        <strain evidence="1">B10K-DU-001-61</strain>
        <tissue evidence="1">Muscle</tissue>
    </source>
</reference>
<organism evidence="1 2">
    <name type="scientific">Chloroceryle aenea</name>
    <name type="common">American pygmy kingfisher</name>
    <dbReference type="NCBI Taxonomy" id="176938"/>
    <lineage>
        <taxon>Eukaryota</taxon>
        <taxon>Metazoa</taxon>
        <taxon>Chordata</taxon>
        <taxon>Craniata</taxon>
        <taxon>Vertebrata</taxon>
        <taxon>Euteleostomi</taxon>
        <taxon>Archelosauria</taxon>
        <taxon>Archosauria</taxon>
        <taxon>Dinosauria</taxon>
        <taxon>Saurischia</taxon>
        <taxon>Theropoda</taxon>
        <taxon>Coelurosauria</taxon>
        <taxon>Aves</taxon>
        <taxon>Neognathae</taxon>
        <taxon>Neoaves</taxon>
        <taxon>Telluraves</taxon>
        <taxon>Coraciimorphae</taxon>
        <taxon>Coraciiformes</taxon>
        <taxon>Cerylidae</taxon>
        <taxon>Chloroceryle</taxon>
    </lineage>
</organism>
<feature type="non-terminal residue" evidence="1">
    <location>
        <position position="1"/>
    </location>
</feature>
<dbReference type="Proteomes" id="UP000579406">
    <property type="component" value="Unassembled WGS sequence"/>
</dbReference>
<evidence type="ECO:0000313" key="2">
    <source>
        <dbReference type="Proteomes" id="UP000579406"/>
    </source>
</evidence>
<sequence>QVGSLYLCIETGSNPFKGIREISPYWDMPENDSIEWIAPDGLFWICGRRRYSLLPKEWRGTCTIGLLHQGFFLLPKSGYNGLGIPL</sequence>
<evidence type="ECO:0000313" key="1">
    <source>
        <dbReference type="EMBL" id="NXI52379.1"/>
    </source>
</evidence>
<proteinExistence type="predicted"/>
<dbReference type="OrthoDB" id="9950230at2759"/>
<dbReference type="EMBL" id="VWZY01004176">
    <property type="protein sequence ID" value="NXI52379.1"/>
    <property type="molecule type" value="Genomic_DNA"/>
</dbReference>